<dbReference type="EMBL" id="HG793193">
    <property type="protein sequence ID" value="CRL30797.1"/>
    <property type="molecule type" value="Genomic_DNA"/>
</dbReference>
<dbReference type="Proteomes" id="UP000053732">
    <property type="component" value="Unassembled WGS sequence"/>
</dbReference>
<keyword evidence="2" id="KW-1185">Reference proteome</keyword>
<accession>A0A0G4PWA8</accession>
<name>A0A0G4PWA8_PENC3</name>
<evidence type="ECO:0000313" key="2">
    <source>
        <dbReference type="Proteomes" id="UP000053732"/>
    </source>
</evidence>
<reference evidence="1 2" key="1">
    <citation type="journal article" date="2014" name="Nat. Commun.">
        <title>Multiple recent horizontal transfers of a large genomic region in cheese making fungi.</title>
        <authorList>
            <person name="Cheeseman K."/>
            <person name="Ropars J."/>
            <person name="Renault P."/>
            <person name="Dupont J."/>
            <person name="Gouzy J."/>
            <person name="Branca A."/>
            <person name="Abraham A.L."/>
            <person name="Ceppi M."/>
            <person name="Conseiller E."/>
            <person name="Debuchy R."/>
            <person name="Malagnac F."/>
            <person name="Goarin A."/>
            <person name="Silar P."/>
            <person name="Lacoste S."/>
            <person name="Sallet E."/>
            <person name="Bensimon A."/>
            <person name="Giraud T."/>
            <person name="Brygoo Y."/>
        </authorList>
    </citation>
    <scope>NUCLEOTIDE SEQUENCE [LARGE SCALE GENOMIC DNA]</scope>
    <source>
        <strain evidence="2">FM 013</strain>
    </source>
</reference>
<proteinExistence type="predicted"/>
<organism evidence="1 2">
    <name type="scientific">Penicillium camemberti (strain FM 013)</name>
    <dbReference type="NCBI Taxonomy" id="1429867"/>
    <lineage>
        <taxon>Eukaryota</taxon>
        <taxon>Fungi</taxon>
        <taxon>Dikarya</taxon>
        <taxon>Ascomycota</taxon>
        <taxon>Pezizomycotina</taxon>
        <taxon>Eurotiomycetes</taxon>
        <taxon>Eurotiomycetidae</taxon>
        <taxon>Eurotiales</taxon>
        <taxon>Aspergillaceae</taxon>
        <taxon>Penicillium</taxon>
    </lineage>
</organism>
<protein>
    <submittedName>
        <fullName evidence="1">Str. FM013</fullName>
    </submittedName>
</protein>
<evidence type="ECO:0000313" key="1">
    <source>
        <dbReference type="EMBL" id="CRL30797.1"/>
    </source>
</evidence>
<gene>
    <name evidence="1" type="ORF">PCAMFM013_S060g000007</name>
</gene>
<dbReference type="STRING" id="1429867.A0A0G4PWA8"/>
<sequence>MATLGQVSRPGRRLDSNKPAAWWRLINKECDMGAVLGDVGKFPRVGAAEGRDFAWGRGGIQLTPETIDALAGLHREQSVDDAAYTMGWQGKQAQLENLQKQFVKVANTFVYRTKAEAVRLIRRHIVENSPPGG</sequence>
<dbReference type="AlphaFoldDB" id="A0A0G4PWA8"/>